<dbReference type="NCBIfam" id="NF033710">
    <property type="entry name" value="T9SS_OM_PorV"/>
    <property type="match status" value="1"/>
</dbReference>
<gene>
    <name evidence="2" type="ORF">SDC9_105703</name>
</gene>
<proteinExistence type="predicted"/>
<accession>A0A645B0B5</accession>
<dbReference type="AlphaFoldDB" id="A0A645B0B5"/>
<dbReference type="InterPro" id="IPR045741">
    <property type="entry name" value="PorV"/>
</dbReference>
<dbReference type="NCBIfam" id="NF033709">
    <property type="entry name" value="PorV_fam"/>
    <property type="match status" value="1"/>
</dbReference>
<reference evidence="2" key="1">
    <citation type="submission" date="2019-08" db="EMBL/GenBank/DDBJ databases">
        <authorList>
            <person name="Kucharzyk K."/>
            <person name="Murdoch R.W."/>
            <person name="Higgins S."/>
            <person name="Loffler F."/>
        </authorList>
    </citation>
    <scope>NUCLEOTIDE SEQUENCE</scope>
</reference>
<dbReference type="EMBL" id="VSSQ01017000">
    <property type="protein sequence ID" value="MPM58870.1"/>
    <property type="molecule type" value="Genomic_DNA"/>
</dbReference>
<protein>
    <recommendedName>
        <fullName evidence="1">Type IX secretion system protein PorV domain-containing protein</fullName>
    </recommendedName>
</protein>
<comment type="caution">
    <text evidence="2">The sequence shown here is derived from an EMBL/GenBank/DDBJ whole genome shotgun (WGS) entry which is preliminary data.</text>
</comment>
<dbReference type="InterPro" id="IPR047799">
    <property type="entry name" value="T9SS_OM_PorV"/>
</dbReference>
<evidence type="ECO:0000259" key="1">
    <source>
        <dbReference type="Pfam" id="PF19572"/>
    </source>
</evidence>
<sequence length="236" mass="26540">MRYIYSNLTGGIFVNGAQSKPGQSIATDVAFYYEKDIELGETPAVIAFGADISNIGAKITYTENQERSFIPINLRFGPSLTMDIDDYNQLMFTFDINKLLVPTPPIYAEDSAGQPIKDDNGDYVIAEGKDPSRSIVSGMFGSFSDAPGGFKEEMEELSFCLGTEYWYDQQFALRAGFFYEHPNKGNRKYITLGAGLRYNVFGLDFSYLIPLEQRNPLENTLRFTLVFNFDKVKSSN</sequence>
<evidence type="ECO:0000313" key="2">
    <source>
        <dbReference type="EMBL" id="MPM58870.1"/>
    </source>
</evidence>
<organism evidence="2">
    <name type="scientific">bioreactor metagenome</name>
    <dbReference type="NCBI Taxonomy" id="1076179"/>
    <lineage>
        <taxon>unclassified sequences</taxon>
        <taxon>metagenomes</taxon>
        <taxon>ecological metagenomes</taxon>
    </lineage>
</organism>
<feature type="domain" description="Type IX secretion system protein PorV" evidence="1">
    <location>
        <begin position="1"/>
        <end position="105"/>
    </location>
</feature>
<dbReference type="Gene3D" id="2.40.160.60">
    <property type="entry name" value="Outer membrane protein transport protein (OMPP1/FadL/TodX)"/>
    <property type="match status" value="1"/>
</dbReference>
<name>A0A645B0B5_9ZZZZ</name>
<dbReference type="Pfam" id="PF19572">
    <property type="entry name" value="PorV"/>
    <property type="match status" value="1"/>
</dbReference>